<sequence>MKLTWFGGSCFRVYAGGQIVVVDAEAAPTGVDPIELAGGADLVVAMGAGLPAEAGTWRPRAPQRLLDAEDGPRRAEVWELGPGSVVIDTDGDAPLLLLGEPLAAFGKWIDKAVVVCFGSAAATLAAGLIAHRSPRLIALAAPNEAIDAAFAELSDSLDGTGLIALEAGLAVEV</sequence>
<evidence type="ECO:0000313" key="2">
    <source>
        <dbReference type="Proteomes" id="UP000654108"/>
    </source>
</evidence>
<reference evidence="1" key="1">
    <citation type="submission" date="2020-09" db="EMBL/GenBank/DDBJ databases">
        <title>Genome seq and assembly of Devosia sp.</title>
        <authorList>
            <person name="Chhetri G."/>
        </authorList>
    </citation>
    <scope>NUCLEOTIDE SEQUENCE</scope>
    <source>
        <strain evidence="1">PTR5</strain>
    </source>
</reference>
<dbReference type="AlphaFoldDB" id="A0A927IRR3"/>
<accession>A0A927IRR3</accession>
<organism evidence="1 2">
    <name type="scientific">Devosia oryzisoli</name>
    <dbReference type="NCBI Taxonomy" id="2774138"/>
    <lineage>
        <taxon>Bacteria</taxon>
        <taxon>Pseudomonadati</taxon>
        <taxon>Pseudomonadota</taxon>
        <taxon>Alphaproteobacteria</taxon>
        <taxon>Hyphomicrobiales</taxon>
        <taxon>Devosiaceae</taxon>
        <taxon>Devosia</taxon>
    </lineage>
</organism>
<name>A0A927IRR3_9HYPH</name>
<gene>
    <name evidence="1" type="ORF">IC608_04250</name>
</gene>
<evidence type="ECO:0000313" key="1">
    <source>
        <dbReference type="EMBL" id="MBD8064684.1"/>
    </source>
</evidence>
<dbReference type="Proteomes" id="UP000654108">
    <property type="component" value="Unassembled WGS sequence"/>
</dbReference>
<dbReference type="RefSeq" id="WP_191772906.1">
    <property type="nucleotide sequence ID" value="NZ_JACYFU010000001.1"/>
</dbReference>
<dbReference type="EMBL" id="JACYFU010000001">
    <property type="protein sequence ID" value="MBD8064684.1"/>
    <property type="molecule type" value="Genomic_DNA"/>
</dbReference>
<proteinExistence type="predicted"/>
<comment type="caution">
    <text evidence="1">The sequence shown here is derived from an EMBL/GenBank/DDBJ whole genome shotgun (WGS) entry which is preliminary data.</text>
</comment>
<keyword evidence="2" id="KW-1185">Reference proteome</keyword>
<protein>
    <submittedName>
        <fullName evidence="1">Uncharacterized protein</fullName>
    </submittedName>
</protein>